<dbReference type="Proteomes" id="UP000062973">
    <property type="component" value="Chromosome"/>
</dbReference>
<evidence type="ECO:0000313" key="1">
    <source>
        <dbReference type="EMBL" id="AIJ21110.1"/>
    </source>
</evidence>
<dbReference type="PROSITE" id="PS51257">
    <property type="entry name" value="PROKAR_LIPOPROTEIN"/>
    <property type="match status" value="1"/>
</dbReference>
<dbReference type="OrthoDB" id="5187452at2"/>
<evidence type="ECO:0000313" key="2">
    <source>
        <dbReference type="Proteomes" id="UP000062973"/>
    </source>
</evidence>
<dbReference type="RefSeq" id="WP_017986975.1">
    <property type="nucleotide sequence ID" value="NZ_AQUL01000001.1"/>
</dbReference>
<reference evidence="1 2" key="1">
    <citation type="submission" date="2014-07" db="EMBL/GenBank/DDBJ databases">
        <title>Whole Genome Sequence of the Amycolatopsis methanolica 239.</title>
        <authorList>
            <person name="Tang B."/>
        </authorList>
    </citation>
    <scope>NUCLEOTIDE SEQUENCE [LARGE SCALE GENOMIC DNA]</scope>
    <source>
        <strain evidence="1 2">239</strain>
    </source>
</reference>
<dbReference type="eggNOG" id="ENOG502ZCEC">
    <property type="taxonomic scope" value="Bacteria"/>
</dbReference>
<keyword evidence="2" id="KW-1185">Reference proteome</keyword>
<dbReference type="HOGENOM" id="CLU_097576_0_0_11"/>
<dbReference type="STRING" id="1068978.AMETH_1018"/>
<organism evidence="1 2">
    <name type="scientific">Amycolatopsis methanolica 239</name>
    <dbReference type="NCBI Taxonomy" id="1068978"/>
    <lineage>
        <taxon>Bacteria</taxon>
        <taxon>Bacillati</taxon>
        <taxon>Actinomycetota</taxon>
        <taxon>Actinomycetes</taxon>
        <taxon>Pseudonocardiales</taxon>
        <taxon>Pseudonocardiaceae</taxon>
        <taxon>Amycolatopsis</taxon>
        <taxon>Amycolatopsis methanolica group</taxon>
    </lineage>
</organism>
<dbReference type="PATRIC" id="fig|1068978.7.peg.1069"/>
<sequence length="212" mass="22057">MGLRTFVILAVIAGCLIAAFTKRSRRPGELTDAEARARRWVERLDGQITALDAGANTAAKQALADASERHTAAWSQLSQATTPTQVALAGQTAIEGLHYIRAARTALGLDPGPEVPAPGGEAVTAPQRMTVGGQEHHASPRPGDATLYHYPGGTVGGRAVPAGWYSTPWWKTALVAGAAGVGGAILAEELLDGCHHHGDFFGGGFDGLGDWF</sequence>
<proteinExistence type="predicted"/>
<protein>
    <submittedName>
        <fullName evidence="1">Uncharacterized protein</fullName>
    </submittedName>
</protein>
<gene>
    <name evidence="1" type="ORF">AMETH_1018</name>
</gene>
<name>A0A076MQL1_AMYME</name>
<dbReference type="EMBL" id="CP009110">
    <property type="protein sequence ID" value="AIJ21110.1"/>
    <property type="molecule type" value="Genomic_DNA"/>
</dbReference>
<accession>A0A076MQL1</accession>
<dbReference type="AlphaFoldDB" id="A0A076MQL1"/>
<dbReference type="KEGG" id="amq:AMETH_1018"/>